<dbReference type="Pfam" id="PF16119">
    <property type="entry name" value="DUF4835"/>
    <property type="match status" value="1"/>
</dbReference>
<evidence type="ECO:0000256" key="1">
    <source>
        <dbReference type="SAM" id="SignalP"/>
    </source>
</evidence>
<dbReference type="RefSeq" id="WP_136336254.1">
    <property type="nucleotide sequence ID" value="NZ_SSMC01000002.1"/>
</dbReference>
<comment type="caution">
    <text evidence="2">The sequence shown here is derived from an EMBL/GenBank/DDBJ whole genome shotgun (WGS) entry which is preliminary data.</text>
</comment>
<keyword evidence="3" id="KW-1185">Reference proteome</keyword>
<dbReference type="EMBL" id="SSMC01000002">
    <property type="protein sequence ID" value="THD68049.1"/>
    <property type="molecule type" value="Genomic_DNA"/>
</dbReference>
<dbReference type="AlphaFoldDB" id="A0A4S3M337"/>
<organism evidence="2 3">
    <name type="scientific">Robertkochia marina</name>
    <dbReference type="NCBI Taxonomy" id="1227945"/>
    <lineage>
        <taxon>Bacteria</taxon>
        <taxon>Pseudomonadati</taxon>
        <taxon>Bacteroidota</taxon>
        <taxon>Flavobacteriia</taxon>
        <taxon>Flavobacteriales</taxon>
        <taxon>Flavobacteriaceae</taxon>
        <taxon>Robertkochia</taxon>
    </lineage>
</organism>
<name>A0A4S3M337_9FLAO</name>
<dbReference type="Proteomes" id="UP000305939">
    <property type="component" value="Unassembled WGS sequence"/>
</dbReference>
<dbReference type="InterPro" id="IPR032274">
    <property type="entry name" value="DUF4835"/>
</dbReference>
<evidence type="ECO:0000313" key="2">
    <source>
        <dbReference type="EMBL" id="THD68049.1"/>
    </source>
</evidence>
<protein>
    <submittedName>
        <fullName evidence="2">DUF4835 family protein</fullName>
    </submittedName>
</protein>
<reference evidence="2 3" key="1">
    <citation type="submission" date="2019-04" db="EMBL/GenBank/DDBJ databases">
        <title>Draft genome sequence of Robertkochia marina CC-AMO-30D.</title>
        <authorList>
            <person name="Hameed A."/>
            <person name="Lin S.-Y."/>
            <person name="Shahina M."/>
            <person name="Lai W.-A."/>
            <person name="Young C.-C."/>
        </authorList>
    </citation>
    <scope>NUCLEOTIDE SEQUENCE [LARGE SCALE GENOMIC DNA]</scope>
    <source>
        <strain evidence="2 3">CC-AMO-30D</strain>
    </source>
</reference>
<keyword evidence="1" id="KW-0732">Signal</keyword>
<proteinExistence type="predicted"/>
<accession>A0A4S3M337</accession>
<sequence length="295" mass="33939">MLKKISLCLSLLMSVFVFGQELNCTVIVNSDQVEQTNQQIFRTLERSLNDFVNKTRWTGRQVDPEKRIECSMLLTITDFENSSFTGTIQIQSNRPVYNSNYQSPVFNHQDKQFNFNYVEFQPLFFNPNVFDSNLSAVITYYVYIILGIDADTFSREGGTPFFKQAQNIVGLAQGSGYLGWQQTDGNRTRWELVDNLLSNTFREYRLALYNYHRLGMDNLADNQLLAKKSMAASMNLFERLNQNRPNSFVLQTFFDAKSEEIASIFSGGPQTDTNDLVSILSRVAPLYSETWSRIN</sequence>
<evidence type="ECO:0000313" key="3">
    <source>
        <dbReference type="Proteomes" id="UP000305939"/>
    </source>
</evidence>
<dbReference type="OrthoDB" id="9773381at2"/>
<feature type="chain" id="PRO_5020314007" evidence="1">
    <location>
        <begin position="20"/>
        <end position="295"/>
    </location>
</feature>
<gene>
    <name evidence="2" type="ORF">E7Z59_10405</name>
</gene>
<feature type="signal peptide" evidence="1">
    <location>
        <begin position="1"/>
        <end position="19"/>
    </location>
</feature>